<sequence length="960" mass="104163">MGLSIGTGHHVQVSAKLSLGDILGNSKKKLAVYSHPSILNDQCPDSFRLPHNVEPASVYTIYWMWNTTQTAEGGLGFLLYTLCFDIDIIGPTQAESPSYDSKSQLLETGWSLSTSDNRQTALGVSSPSEHPLSLQTARPPSPCLGEPKTESGSSVVFSSEVSRQNSSASMASSQPGLRLSSSGRTETGTPTRFTGVSPSVPRPTPISSSSLSPIEITSVPSRSTSSPTPSRPSTQMVSVSIGEVIEFTPQSLDASVGDTVWFYTVNGTFGTFAIYNTTLNKPCIPLTRFGDDGHLYVLTRVNSTEPMWFLGIRNQELPRCYPPAHFALNPGSQWEPEYTTLSEDELTEFTRGYLGIIAKSRHIDPTQLAEVLHRLRSVGVAQSWTVSSDEGIMKSSFPSIEALSDATSMRDTCHAYSQNIGSPEIGYIPVGRGGRTWKRTGGAKSQAVDDRGDKPGCMANVGIGQAAAQICPGPNGSAPRHGSSPIDSHRKRRRTTGPDPLQAPVTQPGGTEEPEEGGLHADYSAFTTIPADALTSFPEACPLTNTLCLRNRELSRVFSLSARLIVSDPGAVLRPLLASWQENVARGAHALGLPLKRKGVDGAGAYARFLRNNAGRDGEPLQTNERILPLAVQREAVSPIIDCIARASLEDTSKNPSQGDRDAVLHFLMQGKRLWALISQVGMGLVLACSDELTSAINNANICNGAVDAVAARAASSRPGVLRLLSSMKPMVMALMSGRLHSELFDAVKDDESGILGLSNLRRINQEDHTLLPAPQDTLFFCYLRDGYKYNRPERSITSRDIRVTFNIRDPIENTETTPLWKDLKKLVESDGHQKLQSRYSFFMEGKTKTVGSPEIISLGGPVFTSNEIGPVLALNPAPFEERLQFIFQETEDSGWSVATVEGDMNYANHTTIVSAFQVLRAAFEKNYEKTHPLLSIGAFCSAGLHHMYRSYPGIYPIGR</sequence>
<feature type="region of interest" description="Disordered" evidence="1">
    <location>
        <begin position="117"/>
        <end position="236"/>
    </location>
</feature>
<organism evidence="3">
    <name type="scientific">Petromyces alliaceus</name>
    <name type="common">Aspergillus alliaceus</name>
    <dbReference type="NCBI Taxonomy" id="209559"/>
    <lineage>
        <taxon>Eukaryota</taxon>
        <taxon>Fungi</taxon>
        <taxon>Dikarya</taxon>
        <taxon>Ascomycota</taxon>
        <taxon>Pezizomycotina</taxon>
        <taxon>Eurotiomycetes</taxon>
        <taxon>Eurotiomycetidae</taxon>
        <taxon>Eurotiales</taxon>
        <taxon>Aspergillaceae</taxon>
        <taxon>Aspergillus</taxon>
        <taxon>Aspergillus subgen. Circumdati</taxon>
    </lineage>
</organism>
<dbReference type="OrthoDB" id="1921208at2759"/>
<gene>
    <name evidence="3" type="ORF">BDV23DRAFT_189403</name>
</gene>
<evidence type="ECO:0000313" key="3">
    <source>
        <dbReference type="EMBL" id="KAE8384243.1"/>
    </source>
</evidence>
<dbReference type="InterPro" id="IPR055915">
    <property type="entry name" value="DUF7492"/>
</dbReference>
<proteinExistence type="predicted"/>
<dbReference type="Pfam" id="PF24320">
    <property type="entry name" value="DUF7492"/>
    <property type="match status" value="1"/>
</dbReference>
<reference evidence="3" key="1">
    <citation type="submission" date="2019-04" db="EMBL/GenBank/DDBJ databases">
        <title>Friends and foes A comparative genomics studyof 23 Aspergillus species from section Flavi.</title>
        <authorList>
            <consortium name="DOE Joint Genome Institute"/>
            <person name="Kjaerbolling I."/>
            <person name="Vesth T."/>
            <person name="Frisvad J.C."/>
            <person name="Nybo J.L."/>
            <person name="Theobald S."/>
            <person name="Kildgaard S."/>
            <person name="Isbrandt T."/>
            <person name="Kuo A."/>
            <person name="Sato A."/>
            <person name="Lyhne E.K."/>
            <person name="Kogle M.E."/>
            <person name="Wiebenga A."/>
            <person name="Kun R.S."/>
            <person name="Lubbers R.J."/>
            <person name="Makela M.R."/>
            <person name="Barry K."/>
            <person name="Chovatia M."/>
            <person name="Clum A."/>
            <person name="Daum C."/>
            <person name="Haridas S."/>
            <person name="He G."/>
            <person name="LaButti K."/>
            <person name="Lipzen A."/>
            <person name="Mondo S."/>
            <person name="Riley R."/>
            <person name="Salamov A."/>
            <person name="Simmons B.A."/>
            <person name="Magnuson J.K."/>
            <person name="Henrissat B."/>
            <person name="Mortensen U.H."/>
            <person name="Larsen T.O."/>
            <person name="Devries R.P."/>
            <person name="Grigoriev I.V."/>
            <person name="Machida M."/>
            <person name="Baker S.E."/>
            <person name="Andersen M.R."/>
        </authorList>
    </citation>
    <scope>NUCLEOTIDE SEQUENCE [LARGE SCALE GENOMIC DNA]</scope>
    <source>
        <strain evidence="3">IBT 14317</strain>
    </source>
</reference>
<evidence type="ECO:0000256" key="1">
    <source>
        <dbReference type="SAM" id="MobiDB-lite"/>
    </source>
</evidence>
<accession>A0A5N7BRH9</accession>
<dbReference type="Proteomes" id="UP000326877">
    <property type="component" value="Unassembled WGS sequence"/>
</dbReference>
<feature type="compositionally biased region" description="Polar residues" evidence="1">
    <location>
        <begin position="179"/>
        <end position="197"/>
    </location>
</feature>
<feature type="domain" description="DUF7492" evidence="2">
    <location>
        <begin position="39"/>
        <end position="96"/>
    </location>
</feature>
<feature type="compositionally biased region" description="Polar residues" evidence="1">
    <location>
        <begin position="117"/>
        <end position="138"/>
    </location>
</feature>
<feature type="compositionally biased region" description="Low complexity" evidence="1">
    <location>
        <begin position="205"/>
        <end position="234"/>
    </location>
</feature>
<dbReference type="AlphaFoldDB" id="A0A5N7BRH9"/>
<feature type="compositionally biased region" description="Low complexity" evidence="1">
    <location>
        <begin position="150"/>
        <end position="173"/>
    </location>
</feature>
<dbReference type="EMBL" id="ML735388">
    <property type="protein sequence ID" value="KAE8384243.1"/>
    <property type="molecule type" value="Genomic_DNA"/>
</dbReference>
<feature type="region of interest" description="Disordered" evidence="1">
    <location>
        <begin position="468"/>
        <end position="518"/>
    </location>
</feature>
<protein>
    <recommendedName>
        <fullName evidence="2">DUF7492 domain-containing protein</fullName>
    </recommendedName>
</protein>
<name>A0A5N7BRH9_PETAA</name>
<evidence type="ECO:0000259" key="2">
    <source>
        <dbReference type="Pfam" id="PF24320"/>
    </source>
</evidence>